<keyword evidence="3" id="KW-1185">Reference proteome</keyword>
<dbReference type="Proteomes" id="UP000253961">
    <property type="component" value="Unassembled WGS sequence"/>
</dbReference>
<organism evidence="2 3">
    <name type="scientific">Pedobacter chinensis</name>
    <dbReference type="NCBI Taxonomy" id="2282421"/>
    <lineage>
        <taxon>Bacteria</taxon>
        <taxon>Pseudomonadati</taxon>
        <taxon>Bacteroidota</taxon>
        <taxon>Sphingobacteriia</taxon>
        <taxon>Sphingobacteriales</taxon>
        <taxon>Sphingobacteriaceae</taxon>
        <taxon>Pedobacter</taxon>
    </lineage>
</organism>
<protein>
    <submittedName>
        <fullName evidence="2">Uncharacterized protein</fullName>
    </submittedName>
</protein>
<gene>
    <name evidence="2" type="ORF">DU508_11755</name>
</gene>
<comment type="caution">
    <text evidence="2">The sequence shown here is derived from an EMBL/GenBank/DDBJ whole genome shotgun (WGS) entry which is preliminary data.</text>
</comment>
<keyword evidence="1" id="KW-0472">Membrane</keyword>
<keyword evidence="1" id="KW-1133">Transmembrane helix</keyword>
<feature type="transmembrane region" description="Helical" evidence="1">
    <location>
        <begin position="47"/>
        <end position="66"/>
    </location>
</feature>
<sequence length="88" mass="10094">MPDVFAIIRYKLIIITRQLLIGNQPVQKYEGRIGEIDHQWLTTAIAGAQWCAIILINSMIGFFYCYGRNSDLTIFQFSNILAGNARQR</sequence>
<dbReference type="EMBL" id="QPKV01000004">
    <property type="protein sequence ID" value="RDC56276.1"/>
    <property type="molecule type" value="Genomic_DNA"/>
</dbReference>
<dbReference type="AlphaFoldDB" id="A0A369PZU2"/>
<proteinExistence type="predicted"/>
<name>A0A369PZU2_9SPHI</name>
<evidence type="ECO:0000313" key="3">
    <source>
        <dbReference type="Proteomes" id="UP000253961"/>
    </source>
</evidence>
<evidence type="ECO:0000313" key="2">
    <source>
        <dbReference type="EMBL" id="RDC56276.1"/>
    </source>
</evidence>
<evidence type="ECO:0000256" key="1">
    <source>
        <dbReference type="SAM" id="Phobius"/>
    </source>
</evidence>
<keyword evidence="1" id="KW-0812">Transmembrane</keyword>
<reference evidence="2 3" key="1">
    <citation type="submission" date="2018-07" db="EMBL/GenBank/DDBJ databases">
        <title>Pedobacter sp. nov., isolated from soil.</title>
        <authorList>
            <person name="Zhou L.Y."/>
            <person name="Du Z.J."/>
        </authorList>
    </citation>
    <scope>NUCLEOTIDE SEQUENCE [LARGE SCALE GENOMIC DNA]</scope>
    <source>
        <strain evidence="2 3">JDX94</strain>
    </source>
</reference>
<accession>A0A369PZU2</accession>